<keyword evidence="4" id="KW-1185">Reference proteome</keyword>
<feature type="compositionally biased region" description="Basic and acidic residues" evidence="1">
    <location>
        <begin position="1"/>
        <end position="18"/>
    </location>
</feature>
<feature type="compositionally biased region" description="Basic and acidic residues" evidence="1">
    <location>
        <begin position="30"/>
        <end position="40"/>
    </location>
</feature>
<dbReference type="InterPro" id="IPR039120">
    <property type="entry name" value="UBFD1"/>
</dbReference>
<feature type="compositionally biased region" description="Polar residues" evidence="1">
    <location>
        <begin position="19"/>
        <end position="28"/>
    </location>
</feature>
<proteinExistence type="predicted"/>
<dbReference type="PANTHER" id="PTHR16470:SF0">
    <property type="entry name" value="UBIQUITIN DOMAIN-CONTAINING PROTEIN UBFD1"/>
    <property type="match status" value="1"/>
</dbReference>
<dbReference type="Proteomes" id="UP001209878">
    <property type="component" value="Unassembled WGS sequence"/>
</dbReference>
<dbReference type="SUPFAM" id="SSF54236">
    <property type="entry name" value="Ubiquitin-like"/>
    <property type="match status" value="1"/>
</dbReference>
<evidence type="ECO:0000256" key="1">
    <source>
        <dbReference type="SAM" id="MobiDB-lite"/>
    </source>
</evidence>
<reference evidence="3" key="1">
    <citation type="journal article" date="2023" name="Mol. Biol. Evol.">
        <title>Third-Generation Sequencing Reveals the Adaptive Role of the Epigenome in Three Deep-Sea Polychaetes.</title>
        <authorList>
            <person name="Perez M."/>
            <person name="Aroh O."/>
            <person name="Sun Y."/>
            <person name="Lan Y."/>
            <person name="Juniper S.K."/>
            <person name="Young C.R."/>
            <person name="Angers B."/>
            <person name="Qian P.Y."/>
        </authorList>
    </citation>
    <scope>NUCLEOTIDE SEQUENCE</scope>
    <source>
        <strain evidence="3">R07B-5</strain>
    </source>
</reference>
<dbReference type="InterPro" id="IPR029071">
    <property type="entry name" value="Ubiquitin-like_domsf"/>
</dbReference>
<feature type="domain" description="UBFD1 PH-like C-terminal" evidence="2">
    <location>
        <begin position="165"/>
        <end position="247"/>
    </location>
</feature>
<dbReference type="EMBL" id="JAODUO010000041">
    <property type="protein sequence ID" value="KAK2192015.1"/>
    <property type="molecule type" value="Genomic_DNA"/>
</dbReference>
<dbReference type="GO" id="GO:0045296">
    <property type="term" value="F:cadherin binding"/>
    <property type="evidence" value="ECO:0007669"/>
    <property type="project" value="TreeGrafter"/>
</dbReference>
<gene>
    <name evidence="3" type="ORF">NP493_41g06051</name>
</gene>
<dbReference type="InterPro" id="IPR057455">
    <property type="entry name" value="UBFD1_C"/>
</dbReference>
<dbReference type="PANTHER" id="PTHR16470">
    <property type="entry name" value="UBIQUITIN DOMAIN-CONTAINING PROTEIN UBFD1"/>
    <property type="match status" value="1"/>
</dbReference>
<protein>
    <recommendedName>
        <fullName evidence="2">UBFD1 PH-like C-terminal domain-containing protein</fullName>
    </recommendedName>
</protein>
<dbReference type="Pfam" id="PF25343">
    <property type="entry name" value="PH_UBFD1_C"/>
    <property type="match status" value="1"/>
</dbReference>
<organism evidence="3 4">
    <name type="scientific">Ridgeia piscesae</name>
    <name type="common">Tubeworm</name>
    <dbReference type="NCBI Taxonomy" id="27915"/>
    <lineage>
        <taxon>Eukaryota</taxon>
        <taxon>Metazoa</taxon>
        <taxon>Spiralia</taxon>
        <taxon>Lophotrochozoa</taxon>
        <taxon>Annelida</taxon>
        <taxon>Polychaeta</taxon>
        <taxon>Sedentaria</taxon>
        <taxon>Canalipalpata</taxon>
        <taxon>Sabellida</taxon>
        <taxon>Siboglinidae</taxon>
        <taxon>Ridgeia</taxon>
    </lineage>
</organism>
<feature type="region of interest" description="Disordered" evidence="1">
    <location>
        <begin position="141"/>
        <end position="170"/>
    </location>
</feature>
<dbReference type="Gene3D" id="3.10.20.90">
    <property type="entry name" value="Phosphatidylinositol 3-kinase Catalytic Subunit, Chain A, domain 1"/>
    <property type="match status" value="1"/>
</dbReference>
<accession>A0AAD9PCC0</accession>
<evidence type="ECO:0000313" key="3">
    <source>
        <dbReference type="EMBL" id="KAK2192015.1"/>
    </source>
</evidence>
<evidence type="ECO:0000259" key="2">
    <source>
        <dbReference type="Pfam" id="PF25343"/>
    </source>
</evidence>
<feature type="region of interest" description="Disordered" evidence="1">
    <location>
        <begin position="1"/>
        <end position="46"/>
    </location>
</feature>
<sequence>MSVEEKTKGCESPEREASDTSCPASTSPIPDHDCSKEKDGPSCADSGCSVVIDKMAEEEQTEEKTPTETVTFKVVFKKQKHQVTLPLDSTTAELKSHLDKLTDEATLREQKVMSDSKIMLVGSTVTDVMSVTAPDPKVLKEEEKAAAAASGSKEPISRQKPHKTVLDKYGKPDDAMIGIKNVKEPLPPVPLSGMYNKHGGKVRLTFKLEQDQLWIGTKERTEKVSMGSIKAVISEPLENHEEYHLLASVSHQSPSWANRSISLLDLLGTGAICGQYQGRHSWKLAVLLAGINQGDISCI</sequence>
<dbReference type="GO" id="GO:0003723">
    <property type="term" value="F:RNA binding"/>
    <property type="evidence" value="ECO:0007669"/>
    <property type="project" value="TreeGrafter"/>
</dbReference>
<evidence type="ECO:0000313" key="4">
    <source>
        <dbReference type="Proteomes" id="UP001209878"/>
    </source>
</evidence>
<dbReference type="AlphaFoldDB" id="A0AAD9PCC0"/>
<name>A0AAD9PCC0_RIDPI</name>
<comment type="caution">
    <text evidence="3">The sequence shown here is derived from an EMBL/GenBank/DDBJ whole genome shotgun (WGS) entry which is preliminary data.</text>
</comment>